<name>A0A6M3T3U8_9CAUD</name>
<protein>
    <submittedName>
        <fullName evidence="1">Uncharacterized protein</fullName>
    </submittedName>
</protein>
<reference evidence="1 2" key="1">
    <citation type="submission" date="2020-04" db="EMBL/GenBank/DDBJ databases">
        <authorList>
            <person name="Batra A.D."/>
            <person name="Bennett R.M."/>
            <person name="Bhamidipati A."/>
            <person name="Chandaka A."/>
            <person name="Chongtham N."/>
            <person name="Gupta A."/>
            <person name="Gupta M."/>
            <person name="Karthikeyan G."/>
            <person name="Karthikeyan S."/>
            <person name="Klouda L.E."/>
            <person name="Kothari S.K."/>
            <person name="Mahesh M."/>
            <person name="Mehta A.C."/>
            <person name="Mikkelson C.L."/>
            <person name="Nguyen E.T."/>
            <person name="Nittur A."/>
            <person name="Patel J."/>
            <person name="Patel R."/>
            <person name="Peng M.L."/>
            <person name="Poole E.F."/>
            <person name="Reddy D."/>
            <person name="Scherreik M.P."/>
            <person name="Zacharias G."/>
            <person name="Toma J."/>
            <person name="Gurney S.M.R."/>
            <person name="Garlena R.A."/>
            <person name="Russell D.A."/>
            <person name="Pope W.H."/>
            <person name="Jacobs-Sera D."/>
            <person name="Hatfull G.F."/>
        </authorList>
    </citation>
    <scope>NUCLEOTIDE SEQUENCE [LARGE SCALE GENOMIC DNA]</scope>
</reference>
<organism evidence="1 2">
    <name type="scientific">Microbacterium phage Phedro</name>
    <dbReference type="NCBI Taxonomy" id="2725606"/>
    <lineage>
        <taxon>Viruses</taxon>
        <taxon>Duplodnaviria</taxon>
        <taxon>Heunggongvirae</taxon>
        <taxon>Uroviricota</taxon>
        <taxon>Caudoviricetes</taxon>
        <taxon>Eekayvirinae</taxon>
        <taxon>Akonivirus</taxon>
        <taxon>Akonivirus phedro</taxon>
    </lineage>
</organism>
<dbReference type="EMBL" id="MT310890">
    <property type="protein sequence ID" value="QJD52955.1"/>
    <property type="molecule type" value="Genomic_DNA"/>
</dbReference>
<proteinExistence type="predicted"/>
<dbReference type="GeneID" id="55630644"/>
<evidence type="ECO:0000313" key="2">
    <source>
        <dbReference type="Proteomes" id="UP000501649"/>
    </source>
</evidence>
<dbReference type="Proteomes" id="UP000501649">
    <property type="component" value="Segment"/>
</dbReference>
<evidence type="ECO:0000313" key="1">
    <source>
        <dbReference type="EMBL" id="QJD52955.1"/>
    </source>
</evidence>
<dbReference type="KEGG" id="vg:55630644"/>
<accession>A0A6M3T3U8</accession>
<dbReference type="RefSeq" id="YP_009859542.1">
    <property type="nucleotide sequence ID" value="NC_048877.1"/>
</dbReference>
<keyword evidence="2" id="KW-1185">Reference proteome</keyword>
<gene>
    <name evidence="1" type="primary">48</name>
    <name evidence="1" type="ORF">SEA_PHEDRO_48</name>
</gene>
<sequence>MSTENPIDLPVIEDLPEDIEADDNLQSTPEYQEAIRNAQLGQYEHTLAQMWEEIIEEARLQVSGTVSIPLADGLLRQWPWLRYKDLPQYFQTRHDMLEEALEILRLQFPKDKTKEEFYAENEGDWLLHKQVYIDVTVAWTQLANHWTDRWEQIPLHRGDKGILHASIADTVALLINPSSGLVEQMRNLADFHLTPEETTKLQNRINGVEDE</sequence>